<dbReference type="InterPro" id="IPR004358">
    <property type="entry name" value="Sig_transdc_His_kin-like_C"/>
</dbReference>
<dbReference type="InterPro" id="IPR037006">
    <property type="entry name" value="CheA-like_homodim_sf"/>
</dbReference>
<dbReference type="SUPFAM" id="SSF47226">
    <property type="entry name" value="Histidine-containing phosphotransfer domain, HPT domain"/>
    <property type="match status" value="1"/>
</dbReference>
<evidence type="ECO:0000256" key="1">
    <source>
        <dbReference type="ARBA" id="ARBA00000085"/>
    </source>
</evidence>
<reference evidence="17" key="1">
    <citation type="submission" date="2019-11" db="EMBL/GenBank/DDBJ databases">
        <title>Genome sequence of Heliorestis convoluta strain HH, an alkaliphilic and minimalistic phototrophic bacterium from a soda lake in Egypt.</title>
        <authorList>
            <person name="Dewey E.D."/>
            <person name="Stokes L.M."/>
            <person name="Burchell B.M."/>
            <person name="Shaffer K.N."/>
            <person name="Huntington A.M."/>
            <person name="Baker J.M."/>
            <person name="Nadendla S."/>
            <person name="Giglio M.G."/>
            <person name="Touchman J.W."/>
            <person name="Blankenship R.E."/>
            <person name="Madigan M.T."/>
            <person name="Sattley W.M."/>
        </authorList>
    </citation>
    <scope>NUCLEOTIDE SEQUENCE [LARGE SCALE GENOMIC DNA]</scope>
    <source>
        <strain evidence="17">HH</strain>
    </source>
</reference>
<dbReference type="InterPro" id="IPR008207">
    <property type="entry name" value="Sig_transdc_His_kin_Hpt_dom"/>
</dbReference>
<dbReference type="SMART" id="SM00073">
    <property type="entry name" value="HPT"/>
    <property type="match status" value="1"/>
</dbReference>
<dbReference type="Gene3D" id="2.30.30.40">
    <property type="entry name" value="SH3 Domains"/>
    <property type="match status" value="1"/>
</dbReference>
<comment type="function">
    <text evidence="9">May play the central regulatory role in sporulation. It may be an element of the effector pathway responsible for the activation of sporulation genes in response to nutritional stress. Spo0A may act in concert with spo0H (a sigma factor) to control the expression of some genes that are critical to the sporulation process.</text>
</comment>
<evidence type="ECO:0000313" key="17">
    <source>
        <dbReference type="Proteomes" id="UP000366051"/>
    </source>
</evidence>
<keyword evidence="7 16" id="KW-0418">Kinase</keyword>
<evidence type="ECO:0000256" key="12">
    <source>
        <dbReference type="SAM" id="Coils"/>
    </source>
</evidence>
<keyword evidence="8" id="KW-0902">Two-component regulatory system</keyword>
<dbReference type="KEGG" id="hcv:FTV88_1716"/>
<dbReference type="AlphaFoldDB" id="A0A5Q2MY60"/>
<dbReference type="Gene3D" id="1.10.287.560">
    <property type="entry name" value="Histidine kinase CheA-like, homodimeric domain"/>
    <property type="match status" value="1"/>
</dbReference>
<comment type="catalytic activity">
    <reaction evidence="1">
        <text>ATP + protein L-histidine = ADP + protein N-phospho-L-histidine.</text>
        <dbReference type="EC" id="2.7.13.3"/>
    </reaction>
</comment>
<dbReference type="Pfam" id="PF01627">
    <property type="entry name" value="Hpt"/>
    <property type="match status" value="1"/>
</dbReference>
<dbReference type="SMART" id="SM00260">
    <property type="entry name" value="CheW"/>
    <property type="match status" value="1"/>
</dbReference>
<dbReference type="EMBL" id="CP045875">
    <property type="protein sequence ID" value="QGG47814.1"/>
    <property type="molecule type" value="Genomic_DNA"/>
</dbReference>
<feature type="modified residue" description="Phosphohistidine" evidence="10">
    <location>
        <position position="48"/>
    </location>
</feature>
<dbReference type="SMART" id="SM01231">
    <property type="entry name" value="H-kinase_dim"/>
    <property type="match status" value="1"/>
</dbReference>
<keyword evidence="4" id="KW-0145">Chemotaxis</keyword>
<evidence type="ECO:0000256" key="7">
    <source>
        <dbReference type="ARBA" id="ARBA00022777"/>
    </source>
</evidence>
<dbReference type="CDD" id="cd00088">
    <property type="entry name" value="HPT"/>
    <property type="match status" value="1"/>
</dbReference>
<evidence type="ECO:0000256" key="5">
    <source>
        <dbReference type="ARBA" id="ARBA00022553"/>
    </source>
</evidence>
<proteinExistence type="predicted"/>
<feature type="domain" description="HPt" evidence="15">
    <location>
        <begin position="1"/>
        <end position="105"/>
    </location>
</feature>
<keyword evidence="6 16" id="KW-0808">Transferase</keyword>
<name>A0A5Q2MY60_9FIRM</name>
<dbReference type="Pfam" id="PF02518">
    <property type="entry name" value="HATPase_c"/>
    <property type="match status" value="1"/>
</dbReference>
<dbReference type="SUPFAM" id="SSF52172">
    <property type="entry name" value="CheY-like"/>
    <property type="match status" value="1"/>
</dbReference>
<evidence type="ECO:0000256" key="10">
    <source>
        <dbReference type="PROSITE-ProRule" id="PRU00110"/>
    </source>
</evidence>
<dbReference type="InterPro" id="IPR001789">
    <property type="entry name" value="Sig_transdc_resp-reg_receiver"/>
</dbReference>
<protein>
    <recommendedName>
        <fullName evidence="3">Stage 0 sporulation protein A homolog</fullName>
        <ecNumber evidence="2">2.7.13.3</ecNumber>
    </recommendedName>
</protein>
<dbReference type="Gene3D" id="3.30.565.10">
    <property type="entry name" value="Histidine kinase-like ATPase, C-terminal domain"/>
    <property type="match status" value="1"/>
</dbReference>
<dbReference type="PANTHER" id="PTHR43395">
    <property type="entry name" value="SENSOR HISTIDINE KINASE CHEA"/>
    <property type="match status" value="1"/>
</dbReference>
<feature type="domain" description="Response regulatory" evidence="14">
    <location>
        <begin position="607"/>
        <end position="723"/>
    </location>
</feature>
<dbReference type="PROSITE" id="PS50894">
    <property type="entry name" value="HPT"/>
    <property type="match status" value="1"/>
</dbReference>
<dbReference type="SMART" id="SM00387">
    <property type="entry name" value="HATPase_c"/>
    <property type="match status" value="1"/>
</dbReference>
<feature type="domain" description="Histidine kinase" evidence="13">
    <location>
        <begin position="209"/>
        <end position="448"/>
    </location>
</feature>
<evidence type="ECO:0000259" key="14">
    <source>
        <dbReference type="PROSITE" id="PS50110"/>
    </source>
</evidence>
<dbReference type="InterPro" id="IPR011006">
    <property type="entry name" value="CheY-like_superfamily"/>
</dbReference>
<dbReference type="EC" id="2.7.13.3" evidence="2"/>
<evidence type="ECO:0000256" key="2">
    <source>
        <dbReference type="ARBA" id="ARBA00012438"/>
    </source>
</evidence>
<keyword evidence="12" id="KW-0175">Coiled coil</keyword>
<dbReference type="Proteomes" id="UP000366051">
    <property type="component" value="Chromosome"/>
</dbReference>
<organism evidence="16 17">
    <name type="scientific">Heliorestis convoluta</name>
    <dbReference type="NCBI Taxonomy" id="356322"/>
    <lineage>
        <taxon>Bacteria</taxon>
        <taxon>Bacillati</taxon>
        <taxon>Bacillota</taxon>
        <taxon>Clostridia</taxon>
        <taxon>Eubacteriales</taxon>
        <taxon>Heliobacteriaceae</taxon>
        <taxon>Heliorestis</taxon>
    </lineage>
</organism>
<evidence type="ECO:0000259" key="15">
    <source>
        <dbReference type="PROSITE" id="PS50894"/>
    </source>
</evidence>
<evidence type="ECO:0000256" key="9">
    <source>
        <dbReference type="ARBA" id="ARBA00024867"/>
    </source>
</evidence>
<dbReference type="Gene3D" id="3.40.50.2300">
    <property type="match status" value="1"/>
</dbReference>
<feature type="modified residue" description="4-aspartylphosphate" evidence="11">
    <location>
        <position position="656"/>
    </location>
</feature>
<dbReference type="Pfam" id="PF00072">
    <property type="entry name" value="Response_reg"/>
    <property type="match status" value="1"/>
</dbReference>
<dbReference type="Pfam" id="PF01584">
    <property type="entry name" value="CheW"/>
    <property type="match status" value="1"/>
</dbReference>
<evidence type="ECO:0000313" key="16">
    <source>
        <dbReference type="EMBL" id="QGG47814.1"/>
    </source>
</evidence>
<evidence type="ECO:0000259" key="13">
    <source>
        <dbReference type="PROSITE" id="PS50109"/>
    </source>
</evidence>
<dbReference type="InterPro" id="IPR002545">
    <property type="entry name" value="CheW-lke_dom"/>
</dbReference>
<dbReference type="OrthoDB" id="9803176at2"/>
<evidence type="ECO:0000256" key="4">
    <source>
        <dbReference type="ARBA" id="ARBA00022500"/>
    </source>
</evidence>
<evidence type="ECO:0000256" key="3">
    <source>
        <dbReference type="ARBA" id="ARBA00018672"/>
    </source>
</evidence>
<dbReference type="PROSITE" id="PS50109">
    <property type="entry name" value="HIS_KIN"/>
    <property type="match status" value="1"/>
</dbReference>
<dbReference type="PANTHER" id="PTHR43395:SF1">
    <property type="entry name" value="CHEMOTAXIS PROTEIN CHEA"/>
    <property type="match status" value="1"/>
</dbReference>
<dbReference type="PRINTS" id="PR00344">
    <property type="entry name" value="BCTRLSENSOR"/>
</dbReference>
<dbReference type="FunFam" id="3.30.565.10:FF:000016">
    <property type="entry name" value="Chemotaxis protein CheA, putative"/>
    <property type="match status" value="1"/>
</dbReference>
<keyword evidence="5 11" id="KW-0597">Phosphoprotein</keyword>
<dbReference type="GO" id="GO:0005737">
    <property type="term" value="C:cytoplasm"/>
    <property type="evidence" value="ECO:0007669"/>
    <property type="project" value="InterPro"/>
</dbReference>
<dbReference type="GO" id="GO:0005524">
    <property type="term" value="F:ATP binding"/>
    <property type="evidence" value="ECO:0007669"/>
    <property type="project" value="UniProtKB-KW"/>
</dbReference>
<dbReference type="InterPro" id="IPR036641">
    <property type="entry name" value="HPT_dom_sf"/>
</dbReference>
<dbReference type="InterPro" id="IPR004105">
    <property type="entry name" value="CheA-like_dim"/>
</dbReference>
<dbReference type="InterPro" id="IPR005467">
    <property type="entry name" value="His_kinase_dom"/>
</dbReference>
<dbReference type="SUPFAM" id="SSF55874">
    <property type="entry name" value="ATPase domain of HSP90 chaperone/DNA topoisomerase II/histidine kinase"/>
    <property type="match status" value="1"/>
</dbReference>
<dbReference type="Gene3D" id="1.20.120.160">
    <property type="entry name" value="HPT domain"/>
    <property type="match status" value="1"/>
</dbReference>
<dbReference type="GO" id="GO:0000155">
    <property type="term" value="F:phosphorelay sensor kinase activity"/>
    <property type="evidence" value="ECO:0007669"/>
    <property type="project" value="InterPro"/>
</dbReference>
<accession>A0A5Q2MY60</accession>
<feature type="coiled-coil region" evidence="12">
    <location>
        <begin position="13"/>
        <end position="75"/>
    </location>
</feature>
<dbReference type="InterPro" id="IPR036890">
    <property type="entry name" value="HATPase_C_sf"/>
</dbReference>
<evidence type="ECO:0000256" key="6">
    <source>
        <dbReference type="ARBA" id="ARBA00022679"/>
    </source>
</evidence>
<dbReference type="PROSITE" id="PS50110">
    <property type="entry name" value="RESPONSE_REGULATORY"/>
    <property type="match status" value="1"/>
</dbReference>
<dbReference type="InterPro" id="IPR036061">
    <property type="entry name" value="CheW-like_dom_sf"/>
</dbReference>
<dbReference type="RefSeq" id="WP_153725114.1">
    <property type="nucleotide sequence ID" value="NZ_CP045875.1"/>
</dbReference>
<keyword evidence="17" id="KW-1185">Reference proteome</keyword>
<evidence type="ECO:0000256" key="8">
    <source>
        <dbReference type="ARBA" id="ARBA00023012"/>
    </source>
</evidence>
<dbReference type="GO" id="GO:0006935">
    <property type="term" value="P:chemotaxis"/>
    <property type="evidence" value="ECO:0007669"/>
    <property type="project" value="UniProtKB-KW"/>
</dbReference>
<gene>
    <name evidence="16" type="ORF">FTV88_1716</name>
</gene>
<dbReference type="InterPro" id="IPR051315">
    <property type="entry name" value="Bact_Chemotaxis_CheA"/>
</dbReference>
<dbReference type="InterPro" id="IPR003594">
    <property type="entry name" value="HATPase_dom"/>
</dbReference>
<dbReference type="SMART" id="SM00448">
    <property type="entry name" value="REC"/>
    <property type="match status" value="1"/>
</dbReference>
<evidence type="ECO:0000256" key="11">
    <source>
        <dbReference type="PROSITE-ProRule" id="PRU00169"/>
    </source>
</evidence>
<dbReference type="SUPFAM" id="SSF50341">
    <property type="entry name" value="CheW-like"/>
    <property type="match status" value="1"/>
</dbReference>
<sequence>MTIVDQELREIFQAEAAERLDRMERNLLQLEQERHNQDLIKELFRDAHSFKGISRLVEQKELERLSHQLEDLLDKIKSGHVAITEELITTLAEWVDQLRILVHCAITGEMKVDSESPFLGTQDSRGNRLATAVETAVQETAETMEGKGIQKREARRTHVLETIRVATAKLDGLLQQSGELTVSQVRLKEHIGYLELINGQVEDWLNQRKYYTSPKKELKQLKKNMAYLSQELNRVYKLLDNDCERLHWIANQMSDEIGTIRLIPLSFLFKQYHRLVRDLATSQQKKIRLTIEGEDILVDKYILEQLRDPLVHLVRNAIDHGIERSDLRLERGKDEYATLRIKAMQTSTHVLLQVQDDGNGINLEMIKAKALALSLYQREELEAMSTQQLQMLIFESGFSTRTNVSALSGRGIGLDVVKSRIESLKGSIHLQSQIGEGTLIQLRMPVSLITTSIIVVQAGAYNYGIPSEEVKGLRFFRSDEVFYTEGREAIMYQGEPVSIQSLLELLELADEQQVRQENQEKKGAIIISNGEEKAAFVVDAFITESQVIVKPFCSLLKRIRNVMGVTVLGTGTICTVLNPYDLVKAVQKERVKTFSLRQAPVEKKKTSVLLVEDSITTRVQVKRILESQDFVVTTAVDGAEAWQLLQDHPFHAVVTDVEMPNMDGFTLTEKIRQSPNLKQLPIILLTSLMKESEKKRGVAAGADAYLVKSSFEQEVLINTLHRLL</sequence>